<evidence type="ECO:0000313" key="1">
    <source>
        <dbReference type="EMBL" id="KAJ1676426.1"/>
    </source>
</evidence>
<evidence type="ECO:0000313" key="2">
    <source>
        <dbReference type="Proteomes" id="UP001145114"/>
    </source>
</evidence>
<organism evidence="1 2">
    <name type="scientific">Spiromyces aspiralis</name>
    <dbReference type="NCBI Taxonomy" id="68401"/>
    <lineage>
        <taxon>Eukaryota</taxon>
        <taxon>Fungi</taxon>
        <taxon>Fungi incertae sedis</taxon>
        <taxon>Zoopagomycota</taxon>
        <taxon>Kickxellomycotina</taxon>
        <taxon>Kickxellomycetes</taxon>
        <taxon>Kickxellales</taxon>
        <taxon>Kickxellaceae</taxon>
        <taxon>Spiromyces</taxon>
    </lineage>
</organism>
<protein>
    <submittedName>
        <fullName evidence="1">Jun-like transcription factor</fullName>
    </submittedName>
</protein>
<feature type="non-terminal residue" evidence="1">
    <location>
        <position position="1"/>
    </location>
</feature>
<proteinExistence type="predicted"/>
<name>A0ACC1HL77_9FUNG</name>
<dbReference type="Proteomes" id="UP001145114">
    <property type="component" value="Unassembled WGS sequence"/>
</dbReference>
<dbReference type="EMBL" id="JAMZIH010004126">
    <property type="protein sequence ID" value="KAJ1676426.1"/>
    <property type="molecule type" value="Genomic_DNA"/>
</dbReference>
<comment type="caution">
    <text evidence="1">The sequence shown here is derived from an EMBL/GenBank/DDBJ whole genome shotgun (WGS) entry which is preliminary data.</text>
</comment>
<accession>A0ACC1HL77</accession>
<reference evidence="1" key="1">
    <citation type="submission" date="2022-06" db="EMBL/GenBank/DDBJ databases">
        <title>Phylogenomic reconstructions and comparative analyses of Kickxellomycotina fungi.</title>
        <authorList>
            <person name="Reynolds N.K."/>
            <person name="Stajich J.E."/>
            <person name="Barry K."/>
            <person name="Grigoriev I.V."/>
            <person name="Crous P."/>
            <person name="Smith M.E."/>
        </authorList>
    </citation>
    <scope>NUCLEOTIDE SEQUENCE</scope>
    <source>
        <strain evidence="1">RSA 2271</strain>
    </source>
</reference>
<keyword evidence="2" id="KW-1185">Reference proteome</keyword>
<sequence length="247" mass="26785">SSDSESDSSSSSSSSSTNSDDSDSDSSDSDPGSSSSDKESSEKNPAKSSSVSGESKKRKHDDSDTDADDESSDSESYTGNNGRPVNKRQRVMTGEELEAVKTPKTNKKRSISPQEPSTPKTAPQLSRAKRGDDGSADSGFSSGYSTPTAPKTVSVDRRMNTKKQKTLNERFSRINEKEVVYADDRLKDNTFTGKNQGVEGDYGYKAHLDLVVTRGKGFTKEKNKKKRGSYRGGKITTESHSIKFDSD</sequence>
<gene>
    <name evidence="1" type="primary">SRP40</name>
    <name evidence="1" type="ORF">EV182_008217</name>
</gene>